<dbReference type="Pfam" id="PF00361">
    <property type="entry name" value="Proton_antipo_M"/>
    <property type="match status" value="1"/>
</dbReference>
<dbReference type="PANTHER" id="PTHR42682">
    <property type="entry name" value="HYDROGENASE-4 COMPONENT F"/>
    <property type="match status" value="1"/>
</dbReference>
<evidence type="ECO:0000259" key="9">
    <source>
        <dbReference type="Pfam" id="PF00361"/>
    </source>
</evidence>
<dbReference type="InterPro" id="IPR052175">
    <property type="entry name" value="ComplexI-like_HydComp"/>
</dbReference>
<protein>
    <submittedName>
        <fullName evidence="10">NADH-ubiquinone oxidoreductase</fullName>
    </submittedName>
</protein>
<dbReference type="STRING" id="713585.THITH_00560"/>
<gene>
    <name evidence="10" type="ORF">THITH_00560</name>
</gene>
<keyword evidence="11" id="KW-1185">Reference proteome</keyword>
<evidence type="ECO:0000256" key="3">
    <source>
        <dbReference type="ARBA" id="ARBA00022692"/>
    </source>
</evidence>
<dbReference type="RefSeq" id="WP_006746479.1">
    <property type="nucleotide sequence ID" value="NZ_CP007029.1"/>
</dbReference>
<dbReference type="Proteomes" id="UP000005289">
    <property type="component" value="Chromosome"/>
</dbReference>
<feature type="transmembrane region" description="Helical" evidence="8">
    <location>
        <begin position="233"/>
        <end position="254"/>
    </location>
</feature>
<evidence type="ECO:0000256" key="2">
    <source>
        <dbReference type="ARBA" id="ARBA00022475"/>
    </source>
</evidence>
<dbReference type="GO" id="GO:0005886">
    <property type="term" value="C:plasma membrane"/>
    <property type="evidence" value="ECO:0007669"/>
    <property type="project" value="UniProtKB-SubCell"/>
</dbReference>
<evidence type="ECO:0000256" key="6">
    <source>
        <dbReference type="ARBA" id="ARBA00023136"/>
    </source>
</evidence>
<keyword evidence="3 7" id="KW-0812">Transmembrane</keyword>
<feature type="transmembrane region" description="Helical" evidence="8">
    <location>
        <begin position="293"/>
        <end position="316"/>
    </location>
</feature>
<feature type="transmembrane region" description="Helical" evidence="8">
    <location>
        <begin position="560"/>
        <end position="578"/>
    </location>
</feature>
<feature type="transmembrane region" description="Helical" evidence="8">
    <location>
        <begin position="127"/>
        <end position="145"/>
    </location>
</feature>
<feature type="transmembrane region" description="Helical" evidence="8">
    <location>
        <begin position="357"/>
        <end position="380"/>
    </location>
</feature>
<dbReference type="OrthoDB" id="9768329at2"/>
<evidence type="ECO:0000256" key="7">
    <source>
        <dbReference type="RuleBase" id="RU000320"/>
    </source>
</evidence>
<feature type="transmembrane region" description="Helical" evidence="8">
    <location>
        <begin position="102"/>
        <end position="121"/>
    </location>
</feature>
<sequence length="579" mass="61284">MSASLNAALLVLAPGVPLLLGVLWSIPRLRAGIGRLTPWAPLPALLLALVGRPGDTVELSWLLFGGFVGLTPTSQVFLFFTALIWLAAGIHGRRHLEQDSHCERFCVFWLFTLAGNIALIVALDVALFYTGFALMTFAAYGLIVHDGSERARRAGRVYLVLAVLGEALILAGLILAARATAAPLLPMLGELPQAIAGAPERNLIIACLWLGFGVKAGLPLLHFSLPLAYGAAPVPVAAALAGAMIKAGLLGWLVTLPLGADLFPGWGEAMMLTGLFAAFFGALVGVHQKQPRIVLAYSSISQMGLISIAIGAWMSFPDLGPLLATAITIYAFHHALAKAALFLGTDVVRHRTRRPGPWLWIGLGIPALALVGVLPSGLIAKGSLKDALAAAETAPDAWQHLPLLLALAAVGTTALMARHLWRLRLDAGRYDAPPGAWHGWALVTAASLFGVLVLPLWGVHGSWPFAVKDLLGIAWPVAAGGVLAVIAWRLLRPWPIPPADVLALLTPLPGLAVRAGRAVGVTGPAIQRLLRHLQAVVLAGYQRADHRVGRFTEHLWRRDASLLFALLLAVLALAALHLS</sequence>
<organism evidence="10 11">
    <name type="scientific">Thioalkalivibrio paradoxus ARh 1</name>
    <dbReference type="NCBI Taxonomy" id="713585"/>
    <lineage>
        <taxon>Bacteria</taxon>
        <taxon>Pseudomonadati</taxon>
        <taxon>Pseudomonadota</taxon>
        <taxon>Gammaproteobacteria</taxon>
        <taxon>Chromatiales</taxon>
        <taxon>Ectothiorhodospiraceae</taxon>
        <taxon>Thioalkalivibrio</taxon>
    </lineage>
</organism>
<keyword evidence="6 8" id="KW-0472">Membrane</keyword>
<evidence type="ECO:0000313" key="11">
    <source>
        <dbReference type="Proteomes" id="UP000005289"/>
    </source>
</evidence>
<dbReference type="HOGENOM" id="CLU_022930_0_0_6"/>
<dbReference type="InterPro" id="IPR001750">
    <property type="entry name" value="ND/Mrp_TM"/>
</dbReference>
<dbReference type="PANTHER" id="PTHR42682:SF4">
    <property type="entry name" value="NADH-UBIQUINONE_PLASTOQUINONE"/>
    <property type="match status" value="1"/>
</dbReference>
<feature type="transmembrane region" description="Helical" evidence="8">
    <location>
        <begin position="470"/>
        <end position="491"/>
    </location>
</feature>
<evidence type="ECO:0000256" key="1">
    <source>
        <dbReference type="ARBA" id="ARBA00004651"/>
    </source>
</evidence>
<feature type="transmembrane region" description="Helical" evidence="8">
    <location>
        <begin position="157"/>
        <end position="181"/>
    </location>
</feature>
<feature type="transmembrane region" description="Helical" evidence="8">
    <location>
        <begin position="33"/>
        <end position="50"/>
    </location>
</feature>
<evidence type="ECO:0000313" key="10">
    <source>
        <dbReference type="EMBL" id="AHE97015.1"/>
    </source>
</evidence>
<evidence type="ECO:0000256" key="8">
    <source>
        <dbReference type="SAM" id="Phobius"/>
    </source>
</evidence>
<keyword evidence="2" id="KW-1003">Cell membrane</keyword>
<feature type="transmembrane region" description="Helical" evidence="8">
    <location>
        <begin position="201"/>
        <end position="221"/>
    </location>
</feature>
<feature type="transmembrane region" description="Helical" evidence="8">
    <location>
        <begin position="6"/>
        <end position="26"/>
    </location>
</feature>
<feature type="transmembrane region" description="Helical" evidence="8">
    <location>
        <begin position="266"/>
        <end position="286"/>
    </location>
</feature>
<proteinExistence type="predicted"/>
<keyword evidence="10" id="KW-0830">Ubiquinone</keyword>
<dbReference type="KEGG" id="tti:THITH_00560"/>
<accession>W0DJE8</accession>
<keyword evidence="4 8" id="KW-1133">Transmembrane helix</keyword>
<comment type="subcellular location">
    <subcellularLocation>
        <location evidence="1">Cell membrane</location>
        <topology evidence="1">Multi-pass membrane protein</topology>
    </subcellularLocation>
    <subcellularLocation>
        <location evidence="7">Membrane</location>
        <topology evidence="7">Multi-pass membrane protein</topology>
    </subcellularLocation>
</comment>
<feature type="domain" description="NADH:quinone oxidoreductase/Mrp antiporter transmembrane" evidence="9">
    <location>
        <begin position="122"/>
        <end position="351"/>
    </location>
</feature>
<feature type="transmembrane region" description="Helical" evidence="8">
    <location>
        <begin position="400"/>
        <end position="417"/>
    </location>
</feature>
<feature type="transmembrane region" description="Helical" evidence="8">
    <location>
        <begin position="437"/>
        <end position="458"/>
    </location>
</feature>
<evidence type="ECO:0000256" key="5">
    <source>
        <dbReference type="ARBA" id="ARBA00023002"/>
    </source>
</evidence>
<dbReference type="EMBL" id="CP007029">
    <property type="protein sequence ID" value="AHE97015.1"/>
    <property type="molecule type" value="Genomic_DNA"/>
</dbReference>
<feature type="transmembrane region" description="Helical" evidence="8">
    <location>
        <begin position="62"/>
        <end position="90"/>
    </location>
</feature>
<keyword evidence="5" id="KW-0560">Oxidoreductase</keyword>
<reference evidence="10 11" key="1">
    <citation type="submission" date="2013-12" db="EMBL/GenBank/DDBJ databases">
        <authorList>
            <consortium name="DOE Joint Genome Institute"/>
            <person name="Muyzer G."/>
            <person name="Huntemann M."/>
            <person name="Han J."/>
            <person name="Chen A."/>
            <person name="Kyrpides N."/>
            <person name="Mavromatis K."/>
            <person name="Markowitz V."/>
            <person name="Palaniappan K."/>
            <person name="Ivanova N."/>
            <person name="Schaumberg A."/>
            <person name="Pati A."/>
            <person name="Liolios K."/>
            <person name="Nordberg H.P."/>
            <person name="Cantor M.N."/>
            <person name="Hua S.X."/>
            <person name="Woyke T."/>
        </authorList>
    </citation>
    <scope>NUCLEOTIDE SEQUENCE [LARGE SCALE GENOMIC DNA]</scope>
    <source>
        <strain evidence="10 11">ARh 1</strain>
    </source>
</reference>
<feature type="transmembrane region" description="Helical" evidence="8">
    <location>
        <begin position="322"/>
        <end position="345"/>
    </location>
</feature>
<name>W0DJE8_9GAMM</name>
<evidence type="ECO:0000256" key="4">
    <source>
        <dbReference type="ARBA" id="ARBA00022989"/>
    </source>
</evidence>
<dbReference type="GO" id="GO:0016491">
    <property type="term" value="F:oxidoreductase activity"/>
    <property type="evidence" value="ECO:0007669"/>
    <property type="project" value="UniProtKB-KW"/>
</dbReference>
<dbReference type="AlphaFoldDB" id="W0DJE8"/>